<evidence type="ECO:0000256" key="5">
    <source>
        <dbReference type="ARBA" id="ARBA00022659"/>
    </source>
</evidence>
<proteinExistence type="predicted"/>
<evidence type="ECO:0000256" key="7">
    <source>
        <dbReference type="ARBA" id="ARBA00022729"/>
    </source>
</evidence>
<dbReference type="PROSITE" id="PS50923">
    <property type="entry name" value="SUSHI"/>
    <property type="match status" value="4"/>
</dbReference>
<keyword evidence="9 13" id="KW-1015">Disulfide bond</keyword>
<dbReference type="PANTHER" id="PTHR19325">
    <property type="entry name" value="COMPLEMENT COMPONENT-RELATED SUSHI DOMAIN-CONTAINING"/>
    <property type="match status" value="1"/>
</dbReference>
<evidence type="ECO:0000256" key="9">
    <source>
        <dbReference type="ARBA" id="ARBA00023157"/>
    </source>
</evidence>
<dbReference type="OMA" id="NWSEKPS"/>
<evidence type="ECO:0000256" key="12">
    <source>
        <dbReference type="ARBA" id="ARBA00033414"/>
    </source>
</evidence>
<keyword evidence="4" id="KW-0964">Secreted</keyword>
<dbReference type="Ensembl" id="ENSTNIT00000000204.1">
    <property type="protein sequence ID" value="ENSTNIP00000001344.1"/>
    <property type="gene ID" value="ENSTNIG00000014127.1"/>
</dbReference>
<dbReference type="GO" id="GO:0008201">
    <property type="term" value="F:heparin binding"/>
    <property type="evidence" value="ECO:0007669"/>
    <property type="project" value="UniProtKB-KW"/>
</dbReference>
<dbReference type="SMART" id="SM00032">
    <property type="entry name" value="CCP"/>
    <property type="match status" value="4"/>
</dbReference>
<keyword evidence="7 14" id="KW-0732">Signal</keyword>
<feature type="disulfide bond" evidence="13">
    <location>
        <begin position="24"/>
        <end position="67"/>
    </location>
</feature>
<evidence type="ECO:0000256" key="3">
    <source>
        <dbReference type="ARBA" id="ARBA00020104"/>
    </source>
</evidence>
<evidence type="ECO:0000256" key="13">
    <source>
        <dbReference type="PROSITE-ProRule" id="PRU00302"/>
    </source>
</evidence>
<evidence type="ECO:0000256" key="6">
    <source>
        <dbReference type="ARBA" id="ARBA00022674"/>
    </source>
</evidence>
<accession>H3BZC8</accession>
<evidence type="ECO:0000256" key="4">
    <source>
        <dbReference type="ARBA" id="ARBA00022525"/>
    </source>
</evidence>
<feature type="domain" description="Sushi" evidence="15">
    <location>
        <begin position="83"/>
        <end position="140"/>
    </location>
</feature>
<comment type="function">
    <text evidence="1">Binds to various kinds of negatively charged substances such as heparin, phospholipids, and dextran sulfate. May prevent activation of the intrinsic blood coagulation cascade by binding to phospholipids on the surface of damaged cells.</text>
</comment>
<dbReference type="GeneTree" id="ENSGT00940000157228"/>
<evidence type="ECO:0000256" key="2">
    <source>
        <dbReference type="ARBA" id="ARBA00004613"/>
    </source>
</evidence>
<dbReference type="InterPro" id="IPR000436">
    <property type="entry name" value="Sushi_SCR_CCP_dom"/>
</dbReference>
<protein>
    <recommendedName>
        <fullName evidence="3">Beta-2-glycoprotein 1</fullName>
    </recommendedName>
    <alternativeName>
        <fullName evidence="11">Apolipoprotein H</fullName>
    </alternativeName>
    <alternativeName>
        <fullName evidence="12">Beta-2-glycoprotein I</fullName>
    </alternativeName>
</protein>
<keyword evidence="10" id="KW-0325">Glycoprotein</keyword>
<keyword evidence="17" id="KW-1185">Reference proteome</keyword>
<feature type="domain" description="Sushi" evidence="15">
    <location>
        <begin position="204"/>
        <end position="263"/>
    </location>
</feature>
<name>H3BZC8_TETNG</name>
<sequence length="349" mass="39405">MDRNLLLLSLLMSFIADGAGQDVCHRPELGAHIQLERLQRFFSPGDEITLVCQPGYTPVSGPRKIICRANGEWTKSKLLCIAKSCPYPEPLLNGELEYEDTVYQSTINYTCQEGFIIKGARTLECLSNGQWSNPVPECQPVQCGLAPIPQFGGIVYDSLVSGNTTNYGTKGTYKCLPPYVMFGDARAECTSNGNWTKTPECRVVTCPPPEKIERGYMSINDKRRYDYMETIKYGCHGDFVIEGNQQIVCQKYGNWSEKPSCKAPCPVGIHRGRILYREQKLWIKELKPKRILHSELISVYCMNTERKCGYAVSTQCIDGNLKIPECFEEPSLNTYNLHYDTLPSEITQC</sequence>
<keyword evidence="6" id="KW-0358">Heparin-binding</keyword>
<dbReference type="Proteomes" id="UP000007303">
    <property type="component" value="Unassembled WGS sequence"/>
</dbReference>
<feature type="domain" description="Sushi" evidence="15">
    <location>
        <begin position="22"/>
        <end position="82"/>
    </location>
</feature>
<dbReference type="Gene3D" id="2.10.70.10">
    <property type="entry name" value="Complement Module, domain 1"/>
    <property type="match status" value="5"/>
</dbReference>
<dbReference type="AlphaFoldDB" id="H3BZC8"/>
<dbReference type="HOGENOM" id="CLU_020107_2_0_1"/>
<organism evidence="16 17">
    <name type="scientific">Tetraodon nigroviridis</name>
    <name type="common">Spotted green pufferfish</name>
    <name type="synonym">Chelonodon nigroviridis</name>
    <dbReference type="NCBI Taxonomy" id="99883"/>
    <lineage>
        <taxon>Eukaryota</taxon>
        <taxon>Metazoa</taxon>
        <taxon>Chordata</taxon>
        <taxon>Craniata</taxon>
        <taxon>Vertebrata</taxon>
        <taxon>Euteleostomi</taxon>
        <taxon>Actinopterygii</taxon>
        <taxon>Neopterygii</taxon>
        <taxon>Teleostei</taxon>
        <taxon>Neoteleostei</taxon>
        <taxon>Acanthomorphata</taxon>
        <taxon>Eupercaria</taxon>
        <taxon>Tetraodontiformes</taxon>
        <taxon>Tetradontoidea</taxon>
        <taxon>Tetraodontidae</taxon>
        <taxon>Tetraodon</taxon>
    </lineage>
</organism>
<evidence type="ECO:0000256" key="10">
    <source>
        <dbReference type="ARBA" id="ARBA00023180"/>
    </source>
</evidence>
<comment type="subcellular location">
    <subcellularLocation>
        <location evidence="2">Secreted</location>
    </subcellularLocation>
</comment>
<reference evidence="16" key="2">
    <citation type="submission" date="2025-08" db="UniProtKB">
        <authorList>
            <consortium name="Ensembl"/>
        </authorList>
    </citation>
    <scope>IDENTIFICATION</scope>
</reference>
<feature type="domain" description="Sushi" evidence="15">
    <location>
        <begin position="141"/>
        <end position="203"/>
    </location>
</feature>
<dbReference type="Pfam" id="PF00084">
    <property type="entry name" value="Sushi"/>
    <property type="match status" value="4"/>
</dbReference>
<evidence type="ECO:0000256" key="14">
    <source>
        <dbReference type="SAM" id="SignalP"/>
    </source>
</evidence>
<evidence type="ECO:0000313" key="17">
    <source>
        <dbReference type="Proteomes" id="UP000007303"/>
    </source>
</evidence>
<keyword evidence="5 13" id="KW-0768">Sushi</keyword>
<keyword evidence="8" id="KW-0677">Repeat</keyword>
<evidence type="ECO:0000259" key="15">
    <source>
        <dbReference type="PROSITE" id="PS50923"/>
    </source>
</evidence>
<reference evidence="16" key="3">
    <citation type="submission" date="2025-09" db="UniProtKB">
        <authorList>
            <consortium name="Ensembl"/>
        </authorList>
    </citation>
    <scope>IDENTIFICATION</scope>
</reference>
<feature type="signal peptide" evidence="14">
    <location>
        <begin position="1"/>
        <end position="20"/>
    </location>
</feature>
<evidence type="ECO:0000256" key="8">
    <source>
        <dbReference type="ARBA" id="ARBA00022737"/>
    </source>
</evidence>
<reference evidence="17" key="1">
    <citation type="journal article" date="2004" name="Nature">
        <title>Genome duplication in the teleost fish Tetraodon nigroviridis reveals the early vertebrate proto-karyotype.</title>
        <authorList>
            <person name="Jaillon O."/>
            <person name="Aury J.-M."/>
            <person name="Brunet F."/>
            <person name="Petit J.-L."/>
            <person name="Stange-Thomann N."/>
            <person name="Mauceli E."/>
            <person name="Bouneau L."/>
            <person name="Fischer C."/>
            <person name="Ozouf-Costaz C."/>
            <person name="Bernot A."/>
            <person name="Nicaud S."/>
            <person name="Jaffe D."/>
            <person name="Fisher S."/>
            <person name="Lutfalla G."/>
            <person name="Dossat C."/>
            <person name="Segurens B."/>
            <person name="Dasilva C."/>
            <person name="Salanoubat M."/>
            <person name="Levy M."/>
            <person name="Boudet N."/>
            <person name="Castellano S."/>
            <person name="Anthouard V."/>
            <person name="Jubin C."/>
            <person name="Castelli V."/>
            <person name="Katinka M."/>
            <person name="Vacherie B."/>
            <person name="Biemont C."/>
            <person name="Skalli Z."/>
            <person name="Cattolico L."/>
            <person name="Poulain J."/>
            <person name="De Berardinis V."/>
            <person name="Cruaud C."/>
            <person name="Duprat S."/>
            <person name="Brottier P."/>
            <person name="Coutanceau J.-P."/>
            <person name="Gouzy J."/>
            <person name="Parra G."/>
            <person name="Lardier G."/>
            <person name="Chapple C."/>
            <person name="McKernan K.J."/>
            <person name="McEwan P."/>
            <person name="Bosak S."/>
            <person name="Kellis M."/>
            <person name="Volff J.-N."/>
            <person name="Guigo R."/>
            <person name="Zody M.C."/>
            <person name="Mesirov J."/>
            <person name="Lindblad-Toh K."/>
            <person name="Birren B."/>
            <person name="Nusbaum C."/>
            <person name="Kahn D."/>
            <person name="Robinson-Rechavi M."/>
            <person name="Laudet V."/>
            <person name="Schachter V."/>
            <person name="Quetier F."/>
            <person name="Saurin W."/>
            <person name="Scarpelli C."/>
            <person name="Wincker P."/>
            <person name="Lander E.S."/>
            <person name="Weissenbach J."/>
            <person name="Roest Crollius H."/>
        </authorList>
    </citation>
    <scope>NUCLEOTIDE SEQUENCE [LARGE SCALE GENOMIC DNA]</scope>
</reference>
<feature type="disulfide bond" evidence="13">
    <location>
        <begin position="111"/>
        <end position="138"/>
    </location>
</feature>
<feature type="chain" id="PRO_5003581233" description="Beta-2-glycoprotein 1" evidence="14">
    <location>
        <begin position="21"/>
        <end position="349"/>
    </location>
</feature>
<comment type="caution">
    <text evidence="13">Lacks conserved residue(s) required for the propagation of feature annotation.</text>
</comment>
<dbReference type="GO" id="GO:0005576">
    <property type="term" value="C:extracellular region"/>
    <property type="evidence" value="ECO:0007669"/>
    <property type="project" value="UniProtKB-SubCell"/>
</dbReference>
<dbReference type="SUPFAM" id="SSF57535">
    <property type="entry name" value="Complement control module/SCR domain"/>
    <property type="match status" value="5"/>
</dbReference>
<dbReference type="InterPro" id="IPR050350">
    <property type="entry name" value="Compl-Cell_Adhes-Reg"/>
</dbReference>
<evidence type="ECO:0000256" key="1">
    <source>
        <dbReference type="ARBA" id="ARBA00003651"/>
    </source>
</evidence>
<dbReference type="CDD" id="cd00033">
    <property type="entry name" value="CCP"/>
    <property type="match status" value="4"/>
</dbReference>
<dbReference type="Pfam" id="PF09014">
    <property type="entry name" value="Sushi_2"/>
    <property type="match status" value="1"/>
</dbReference>
<dbReference type="InterPro" id="IPR015104">
    <property type="entry name" value="Sushi_2"/>
</dbReference>
<dbReference type="InterPro" id="IPR035976">
    <property type="entry name" value="Sushi/SCR/CCP_sf"/>
</dbReference>
<dbReference type="PANTHER" id="PTHR19325:SF573">
    <property type="entry name" value="MEMBRANE COFACTOR PROTEIN"/>
    <property type="match status" value="1"/>
</dbReference>
<evidence type="ECO:0000256" key="11">
    <source>
        <dbReference type="ARBA" id="ARBA00029855"/>
    </source>
</evidence>
<feature type="disulfide bond" evidence="13">
    <location>
        <begin position="206"/>
        <end position="249"/>
    </location>
</feature>
<evidence type="ECO:0000313" key="16">
    <source>
        <dbReference type="Ensembl" id="ENSTNIP00000001344.1"/>
    </source>
</evidence>